<dbReference type="Gene3D" id="3.40.50.280">
    <property type="entry name" value="Cobalamin-binding domain"/>
    <property type="match status" value="1"/>
</dbReference>
<evidence type="ECO:0000256" key="2">
    <source>
        <dbReference type="ARBA" id="ARBA00022691"/>
    </source>
</evidence>
<keyword evidence="4" id="KW-0408">Iron</keyword>
<dbReference type="InterPro" id="IPR051198">
    <property type="entry name" value="BchE-like"/>
</dbReference>
<keyword evidence="2" id="KW-0949">S-adenosyl-L-methionine</keyword>
<organism evidence="8 9">
    <name type="scientific">Natranaerovirga hydrolytica</name>
    <dbReference type="NCBI Taxonomy" id="680378"/>
    <lineage>
        <taxon>Bacteria</taxon>
        <taxon>Bacillati</taxon>
        <taxon>Bacillota</taxon>
        <taxon>Clostridia</taxon>
        <taxon>Lachnospirales</taxon>
        <taxon>Natranaerovirgaceae</taxon>
        <taxon>Natranaerovirga</taxon>
    </lineage>
</organism>
<dbReference type="Gene3D" id="3.80.30.20">
    <property type="entry name" value="tm_1862 like domain"/>
    <property type="match status" value="1"/>
</dbReference>
<reference evidence="8 9" key="1">
    <citation type="submission" date="2019-03" db="EMBL/GenBank/DDBJ databases">
        <title>Genomic Encyclopedia of Type Strains, Phase IV (KMG-IV): sequencing the most valuable type-strain genomes for metagenomic binning, comparative biology and taxonomic classification.</title>
        <authorList>
            <person name="Goeker M."/>
        </authorList>
    </citation>
    <scope>NUCLEOTIDE SEQUENCE [LARGE SCALE GENOMIC DNA]</scope>
    <source>
        <strain evidence="8 9">DSM 24176</strain>
    </source>
</reference>
<evidence type="ECO:0000256" key="4">
    <source>
        <dbReference type="ARBA" id="ARBA00023004"/>
    </source>
</evidence>
<dbReference type="SUPFAM" id="SSF102114">
    <property type="entry name" value="Radical SAM enzymes"/>
    <property type="match status" value="1"/>
</dbReference>
<protein>
    <submittedName>
        <fullName evidence="8">Radical SAM superfamily enzyme YgiQ (UPF0313 family)</fullName>
    </submittedName>
</protein>
<dbReference type="InterPro" id="IPR006638">
    <property type="entry name" value="Elp3/MiaA/NifB-like_rSAM"/>
</dbReference>
<dbReference type="InterPro" id="IPR034466">
    <property type="entry name" value="Methyltransferase_Class_B"/>
</dbReference>
<evidence type="ECO:0000313" key="9">
    <source>
        <dbReference type="Proteomes" id="UP000294545"/>
    </source>
</evidence>
<keyword evidence="3" id="KW-0479">Metal-binding</keyword>
<dbReference type="InterPro" id="IPR058240">
    <property type="entry name" value="rSAM_sf"/>
</dbReference>
<accession>A0A4R1MBX7</accession>
<dbReference type="GO" id="GO:0046872">
    <property type="term" value="F:metal ion binding"/>
    <property type="evidence" value="ECO:0007669"/>
    <property type="project" value="UniProtKB-KW"/>
</dbReference>
<dbReference type="Pfam" id="PF04055">
    <property type="entry name" value="Radical_SAM"/>
    <property type="match status" value="1"/>
</dbReference>
<dbReference type="AlphaFoldDB" id="A0A4R1MBX7"/>
<dbReference type="SFLD" id="SFLDG01123">
    <property type="entry name" value="methyltransferase_(Class_B)"/>
    <property type="match status" value="1"/>
</dbReference>
<dbReference type="PROSITE" id="PS51918">
    <property type="entry name" value="RADICAL_SAM"/>
    <property type="match status" value="1"/>
</dbReference>
<feature type="domain" description="Radical SAM core" evidence="7">
    <location>
        <begin position="172"/>
        <end position="402"/>
    </location>
</feature>
<comment type="cofactor">
    <cofactor evidence="1">
        <name>[4Fe-4S] cluster</name>
        <dbReference type="ChEBI" id="CHEBI:49883"/>
    </cofactor>
</comment>
<dbReference type="CDD" id="cd02068">
    <property type="entry name" value="radical_SAM_B12_BD"/>
    <property type="match status" value="1"/>
</dbReference>
<dbReference type="GO" id="GO:0031419">
    <property type="term" value="F:cobalamin binding"/>
    <property type="evidence" value="ECO:0007669"/>
    <property type="project" value="InterPro"/>
</dbReference>
<evidence type="ECO:0000259" key="7">
    <source>
        <dbReference type="PROSITE" id="PS51918"/>
    </source>
</evidence>
<gene>
    <name evidence="8" type="ORF">EDC19_2433</name>
</gene>
<dbReference type="GO" id="GO:0051539">
    <property type="term" value="F:4 iron, 4 sulfur cluster binding"/>
    <property type="evidence" value="ECO:0007669"/>
    <property type="project" value="UniProtKB-KW"/>
</dbReference>
<dbReference type="SFLD" id="SFLDS00029">
    <property type="entry name" value="Radical_SAM"/>
    <property type="match status" value="1"/>
</dbReference>
<dbReference type="PANTHER" id="PTHR43409">
    <property type="entry name" value="ANAEROBIC MAGNESIUM-PROTOPORPHYRIN IX MONOMETHYL ESTER CYCLASE-RELATED"/>
    <property type="match status" value="1"/>
</dbReference>
<dbReference type="InterPro" id="IPR023404">
    <property type="entry name" value="rSAM_horseshoe"/>
</dbReference>
<dbReference type="InterPro" id="IPR006158">
    <property type="entry name" value="Cobalamin-bd"/>
</dbReference>
<sequence length="581" mass="68845">MKVLLTAINAKYIHTNLALYSLKAYSKEYEANIHLKEFTINNKTDHILREIYKEQPDVIALSCYIWNVEVIRALLIELNKIMPKVDIWLGGPEVSFDAKVQLEQYSHIKGIMCGEGEGIFKDVVRHYIKKDIPLKDIKGLVYRDNHTIIATGNRVAMNMNDIPFPYDNIIDQFENKIIYYESARGCPFSCQYCLSSAEKNLRFKDIAKVKEELKKFILAKVKQVKFVDRTFNCKKEHALKIWQFLNENDNGITNFHFEISADLMDEETLEFLKTIRPGLFQFEIGVQSTNEDTLQVIQRKTNFDALKKVVKRVNDFQNIHQHLDLIAGLPKEDYTTFQKSFNEVYALEPEQLQLGFLKVLKGTGIDARKDELGIVHRDQTPYEVLYTKELMYDDLLRLKNIEEMVEMYYNSSQFLATLKYLETKFETPFQLYESLGTYYEKNQLDLLQHSRITKYKILLDYYTETIDKDAELFTYLMIFDLYVQENLKNRPKWAQEKEDYKERIKAFYKSDDNIDKHLSSYKGYNSKQIMRMTHIENFPFDIVEFINSKDYTIKRETTFVLFDYNKRDPLTHHGYYQKVML</sequence>
<comment type="caution">
    <text evidence="8">The sequence shown here is derived from an EMBL/GenBank/DDBJ whole genome shotgun (WGS) entry which is preliminary data.</text>
</comment>
<proteinExistence type="predicted"/>
<dbReference type="SMART" id="SM00729">
    <property type="entry name" value="Elp3"/>
    <property type="match status" value="1"/>
</dbReference>
<dbReference type="SUPFAM" id="SSF52242">
    <property type="entry name" value="Cobalamin (vitamin B12)-binding domain"/>
    <property type="match status" value="1"/>
</dbReference>
<dbReference type="GO" id="GO:0003824">
    <property type="term" value="F:catalytic activity"/>
    <property type="evidence" value="ECO:0007669"/>
    <property type="project" value="InterPro"/>
</dbReference>
<dbReference type="Pfam" id="PF13311">
    <property type="entry name" value="DUF4080"/>
    <property type="match status" value="1"/>
</dbReference>
<dbReference type="PANTHER" id="PTHR43409:SF16">
    <property type="entry name" value="SLR0320 PROTEIN"/>
    <property type="match status" value="1"/>
</dbReference>
<dbReference type="GO" id="GO:0005829">
    <property type="term" value="C:cytosol"/>
    <property type="evidence" value="ECO:0007669"/>
    <property type="project" value="TreeGrafter"/>
</dbReference>
<dbReference type="RefSeq" id="WP_132283106.1">
    <property type="nucleotide sequence ID" value="NZ_SMGQ01000016.1"/>
</dbReference>
<name>A0A4R1MBX7_9FIRM</name>
<evidence type="ECO:0000259" key="6">
    <source>
        <dbReference type="PROSITE" id="PS51332"/>
    </source>
</evidence>
<dbReference type="Proteomes" id="UP000294545">
    <property type="component" value="Unassembled WGS sequence"/>
</dbReference>
<feature type="domain" description="B12-binding" evidence="6">
    <location>
        <begin position="1"/>
        <end position="134"/>
    </location>
</feature>
<evidence type="ECO:0000313" key="8">
    <source>
        <dbReference type="EMBL" id="TCK89020.1"/>
    </source>
</evidence>
<dbReference type="OrthoDB" id="9801424at2"/>
<dbReference type="SFLD" id="SFLDG01082">
    <property type="entry name" value="B12-binding_domain_containing"/>
    <property type="match status" value="1"/>
</dbReference>
<keyword evidence="9" id="KW-1185">Reference proteome</keyword>
<evidence type="ECO:0000256" key="1">
    <source>
        <dbReference type="ARBA" id="ARBA00001966"/>
    </source>
</evidence>
<dbReference type="InterPro" id="IPR025288">
    <property type="entry name" value="DUF4080"/>
</dbReference>
<dbReference type="InterPro" id="IPR007197">
    <property type="entry name" value="rSAM"/>
</dbReference>
<evidence type="ECO:0000256" key="5">
    <source>
        <dbReference type="ARBA" id="ARBA00023014"/>
    </source>
</evidence>
<evidence type="ECO:0000256" key="3">
    <source>
        <dbReference type="ARBA" id="ARBA00022723"/>
    </source>
</evidence>
<dbReference type="EMBL" id="SMGQ01000016">
    <property type="protein sequence ID" value="TCK89020.1"/>
    <property type="molecule type" value="Genomic_DNA"/>
</dbReference>
<dbReference type="Pfam" id="PF02310">
    <property type="entry name" value="B12-binding"/>
    <property type="match status" value="1"/>
</dbReference>
<dbReference type="PROSITE" id="PS51332">
    <property type="entry name" value="B12_BINDING"/>
    <property type="match status" value="1"/>
</dbReference>
<dbReference type="InterPro" id="IPR036724">
    <property type="entry name" value="Cobalamin-bd_sf"/>
</dbReference>
<keyword evidence="5" id="KW-0411">Iron-sulfur</keyword>